<gene>
    <name evidence="1" type="ORF">DJ535_06855</name>
</gene>
<comment type="caution">
    <text evidence="1">The sequence shown here is derived from an EMBL/GenBank/DDBJ whole genome shotgun (WGS) entry which is preliminary data.</text>
</comment>
<name>A0ABY2PWX3_9ENTR</name>
<keyword evidence="2" id="KW-1185">Reference proteome</keyword>
<dbReference type="Proteomes" id="UP000306790">
    <property type="component" value="Unassembled WGS sequence"/>
</dbReference>
<sequence>MTKLTKLLTKPRLFFSDALVKRTNSLIVNGHKAMKQENGNAQHLLAVNNGTVRVNLVIIDNIDNLNKNKSNVLKYQCRTLEKYTYFDRVSYISDSIESSNANYAVYKSYNDFYEKVISRSSLRLEYFVFVGLNFFFLREAGFDYFVNEEMSGITYIKKQISKNNTLQDLFSSIYGSFEYKFNPVENYCCVNNLILNQYHQVLFKINDLDSYFFKFLPVVNAVNCYGRNCSETKIQFANLNGGHHEKLTWLQTVHGSGRCPLAITFNKMRKEVDDEYSTFLDSIVPHTSKLENEIIISIPKNKLNLE</sequence>
<proteinExistence type="predicted"/>
<dbReference type="EMBL" id="QFVP01000003">
    <property type="protein sequence ID" value="THE40544.1"/>
    <property type="molecule type" value="Genomic_DNA"/>
</dbReference>
<protein>
    <submittedName>
        <fullName evidence="1">Uncharacterized protein</fullName>
    </submittedName>
</protein>
<evidence type="ECO:0000313" key="2">
    <source>
        <dbReference type="Proteomes" id="UP000306790"/>
    </source>
</evidence>
<evidence type="ECO:0000313" key="1">
    <source>
        <dbReference type="EMBL" id="THE40544.1"/>
    </source>
</evidence>
<reference evidence="1 2" key="1">
    <citation type="submission" date="2018-05" db="EMBL/GenBank/DDBJ databases">
        <title>Isolation and genomic analyses of lactose-positive bacteria from faecal samples of preterm neonates.</title>
        <authorList>
            <person name="Chen Y."/>
            <person name="Brook T.C."/>
            <person name="O'Neill I."/>
            <person name="Soe C.Z."/>
            <person name="Hall L.J."/>
            <person name="Hoyles L."/>
        </authorList>
    </citation>
    <scope>NUCLEOTIDE SEQUENCE [LARGE SCALE GENOMIC DNA]</scope>
    <source>
        <strain evidence="1 2">P080C CL</strain>
    </source>
</reference>
<organism evidence="1 2">
    <name type="scientific">Citrobacter murliniae</name>
    <dbReference type="NCBI Taxonomy" id="67829"/>
    <lineage>
        <taxon>Bacteria</taxon>
        <taxon>Pseudomonadati</taxon>
        <taxon>Pseudomonadota</taxon>
        <taxon>Gammaproteobacteria</taxon>
        <taxon>Enterobacterales</taxon>
        <taxon>Enterobacteriaceae</taxon>
        <taxon>Citrobacter</taxon>
        <taxon>Citrobacter freundii complex</taxon>
    </lineage>
</organism>
<accession>A0ABY2PWX3</accession>
<dbReference type="RefSeq" id="WP_048222108.1">
    <property type="nucleotide sequence ID" value="NZ_QFVP01000003.1"/>
</dbReference>